<organism evidence="2 3">
    <name type="scientific">Carboxylicivirga mesophila</name>
    <dbReference type="NCBI Taxonomy" id="1166478"/>
    <lineage>
        <taxon>Bacteria</taxon>
        <taxon>Pseudomonadati</taxon>
        <taxon>Bacteroidota</taxon>
        <taxon>Bacteroidia</taxon>
        <taxon>Marinilabiliales</taxon>
        <taxon>Marinilabiliaceae</taxon>
        <taxon>Carboxylicivirga</taxon>
    </lineage>
</organism>
<evidence type="ECO:0000313" key="2">
    <source>
        <dbReference type="EMBL" id="MBS2212304.1"/>
    </source>
</evidence>
<reference evidence="2 3" key="1">
    <citation type="journal article" date="2014" name="Int. J. Syst. Evol. Microbiol.">
        <title>Carboxylicivirga gen. nov. in the family Marinilabiliaceae with two novel species, Carboxylicivirga mesophila sp. nov. and Carboxylicivirga taeanensis sp. nov., and reclassification of Cytophaga fermentans as Saccharicrinis fermentans gen. nov., comb. nov.</title>
        <authorList>
            <person name="Yang S.H."/>
            <person name="Seo H.S."/>
            <person name="Woo J.H."/>
            <person name="Oh H.M."/>
            <person name="Jang H."/>
            <person name="Lee J.H."/>
            <person name="Kim S.J."/>
            <person name="Kwon K.K."/>
        </authorList>
    </citation>
    <scope>NUCLEOTIDE SEQUENCE [LARGE SCALE GENOMIC DNA]</scope>
    <source>
        <strain evidence="2 3">JCM 18290</strain>
    </source>
</reference>
<feature type="transmembrane region" description="Helical" evidence="1">
    <location>
        <begin position="54"/>
        <end position="75"/>
    </location>
</feature>
<proteinExistence type="predicted"/>
<keyword evidence="1" id="KW-0472">Membrane</keyword>
<accession>A0ABS5KB81</accession>
<gene>
    <name evidence="2" type="ORF">KEM09_12885</name>
</gene>
<keyword evidence="1" id="KW-0812">Transmembrane</keyword>
<evidence type="ECO:0000313" key="3">
    <source>
        <dbReference type="Proteomes" id="UP000721861"/>
    </source>
</evidence>
<dbReference type="Proteomes" id="UP000721861">
    <property type="component" value="Unassembled WGS sequence"/>
</dbReference>
<protein>
    <submittedName>
        <fullName evidence="2">Uncharacterized protein</fullName>
    </submittedName>
</protein>
<dbReference type="EMBL" id="JAGUCN010000014">
    <property type="protein sequence ID" value="MBS2212304.1"/>
    <property type="molecule type" value="Genomic_DNA"/>
</dbReference>
<keyword evidence="3" id="KW-1185">Reference proteome</keyword>
<feature type="transmembrane region" description="Helical" evidence="1">
    <location>
        <begin position="30"/>
        <end position="48"/>
    </location>
</feature>
<dbReference type="RefSeq" id="WP_212228878.1">
    <property type="nucleotide sequence ID" value="NZ_JAGUCN010000014.1"/>
</dbReference>
<sequence length="85" mass="9703">MEPFKFKKLEIEQEGNWLKRLLTSPHFKKTVLYAVIGAFIGYVLFIIEQDAVKLIFWSDTAMQNVLMGLAFGVFITNSPCARGKC</sequence>
<evidence type="ECO:0000256" key="1">
    <source>
        <dbReference type="SAM" id="Phobius"/>
    </source>
</evidence>
<keyword evidence="1" id="KW-1133">Transmembrane helix</keyword>
<name>A0ABS5KB81_9BACT</name>
<comment type="caution">
    <text evidence="2">The sequence shown here is derived from an EMBL/GenBank/DDBJ whole genome shotgun (WGS) entry which is preliminary data.</text>
</comment>